<proteinExistence type="predicted"/>
<accession>A0A7C3Z7Y2</accession>
<name>A0A7C3Z7Y2_9BACT</name>
<protein>
    <submittedName>
        <fullName evidence="1">Uncharacterized protein</fullName>
    </submittedName>
</protein>
<gene>
    <name evidence="1" type="ORF">ENW96_04870</name>
</gene>
<organism evidence="1">
    <name type="scientific">Desulfobacca acetoxidans</name>
    <dbReference type="NCBI Taxonomy" id="60893"/>
    <lineage>
        <taxon>Bacteria</taxon>
        <taxon>Pseudomonadati</taxon>
        <taxon>Thermodesulfobacteriota</taxon>
        <taxon>Desulfobaccia</taxon>
        <taxon>Desulfobaccales</taxon>
        <taxon>Desulfobaccaceae</taxon>
        <taxon>Desulfobacca</taxon>
    </lineage>
</organism>
<evidence type="ECO:0000313" key="1">
    <source>
        <dbReference type="EMBL" id="HGF33710.1"/>
    </source>
</evidence>
<dbReference type="AlphaFoldDB" id="A0A7C3Z7Y2"/>
<dbReference type="EMBL" id="DTMF01000128">
    <property type="protein sequence ID" value="HGF33710.1"/>
    <property type="molecule type" value="Genomic_DNA"/>
</dbReference>
<reference evidence="1" key="1">
    <citation type="journal article" date="2020" name="mSystems">
        <title>Genome- and Community-Level Interaction Insights into Carbon Utilization and Element Cycling Functions of Hydrothermarchaeota in Hydrothermal Sediment.</title>
        <authorList>
            <person name="Zhou Z."/>
            <person name="Liu Y."/>
            <person name="Xu W."/>
            <person name="Pan J."/>
            <person name="Luo Z.H."/>
            <person name="Li M."/>
        </authorList>
    </citation>
    <scope>NUCLEOTIDE SEQUENCE [LARGE SCALE GENOMIC DNA]</scope>
    <source>
        <strain evidence="1">SpSt-897</strain>
    </source>
</reference>
<comment type="caution">
    <text evidence="1">The sequence shown here is derived from an EMBL/GenBank/DDBJ whole genome shotgun (WGS) entry which is preliminary data.</text>
</comment>
<sequence>MARVFIDGFESRSLDLWDTYTSGCTIETSNPIDGVAHLKLGWNSSASKNLPVALSEVWVAFRYKIDSNISSNFFEFRNGSTVVGAIRLNSNVFQVVRGSSTVLATGTRTIPLNQPVLVEARFKPADSGGVFQLKVDGVMDINFSGDTTDGPTTIDNVRLFTGGLWNLYFDNIVIDDAEFPGNTKIRALRPNGTGNSTQWTPSAGNNWDCVDEVPASDSDYVATNTLDAVDLYSASDLPAEAYSVKCVQVQARAYKEGNALNIQNLQLACRTYGTNYFSSNKVLTTSAKSHAHIWQANPNTAASWTVSEVNAMEIGVKAVA</sequence>